<dbReference type="Gene3D" id="1.10.540.10">
    <property type="entry name" value="Acyl-CoA dehydrogenase/oxidase, N-terminal domain"/>
    <property type="match status" value="1"/>
</dbReference>
<name>V9Z4T5_9ACTN</name>
<evidence type="ECO:0000256" key="5">
    <source>
        <dbReference type="RuleBase" id="RU362125"/>
    </source>
</evidence>
<geneLocation type="plasmid" evidence="9">
    <name>pFRL3</name>
</geneLocation>
<feature type="domain" description="Acyl-CoA oxidase/dehydrogenase middle" evidence="7">
    <location>
        <begin position="129"/>
        <end position="220"/>
    </location>
</feature>
<dbReference type="Pfam" id="PF02771">
    <property type="entry name" value="Acyl-CoA_dh_N"/>
    <property type="match status" value="1"/>
</dbReference>
<dbReference type="CDD" id="cd00567">
    <property type="entry name" value="ACAD"/>
    <property type="match status" value="1"/>
</dbReference>
<sequence>MTADTLIHPYRTDDHQHLHEVVTALAQREIAPLVPQLEALGPHTDREVRRVCSDAGLLGVLIGSDWGGMDEGHVSKTMALVAISRVSAAAGAILQASILGAAPIMEFGSEEMRSQWLPEVAAGRVWPTIASTDRRTGSYLRGMDTTARRKSKDFILDGEKDLVGNADLGDVHCVVARTGKAGDPRGLTAFLVEAGTPGVEVIRRPVSGLRGFSVDGLRLTGVRVPSSHVIGEVGDGEAVALISSVVYGRLNLAAVGLGIHQETCDVAMRWVSERERRGGHLSDVPAVRRRVAEMAVRLRQAALTVFHASYLLDAGEPCDEWLLDAKLISNRAAVASAEDAQHLHGGHAVRLENPIERLLRDVRLINAPAGPDDIQIKYIADAALGPSRTQWSVRHALRRRS</sequence>
<dbReference type="InterPro" id="IPR009100">
    <property type="entry name" value="AcylCoA_DH/oxidase_NM_dom_sf"/>
</dbReference>
<dbReference type="SUPFAM" id="SSF56645">
    <property type="entry name" value="Acyl-CoA dehydrogenase NM domain-like"/>
    <property type="match status" value="1"/>
</dbReference>
<evidence type="ECO:0000256" key="1">
    <source>
        <dbReference type="ARBA" id="ARBA00001974"/>
    </source>
</evidence>
<dbReference type="GO" id="GO:0003995">
    <property type="term" value="F:acyl-CoA dehydrogenase activity"/>
    <property type="evidence" value="ECO:0007669"/>
    <property type="project" value="TreeGrafter"/>
</dbReference>
<organism evidence="9">
    <name type="scientific">Streptomyces sp. FR1</name>
    <dbReference type="NCBI Taxonomy" id="349971"/>
    <lineage>
        <taxon>Bacteria</taxon>
        <taxon>Bacillati</taxon>
        <taxon>Actinomycetota</taxon>
        <taxon>Actinomycetes</taxon>
        <taxon>Kitasatosporales</taxon>
        <taxon>Streptomycetaceae</taxon>
        <taxon>Streptomyces</taxon>
    </lineage>
</organism>
<comment type="similarity">
    <text evidence="2 5">Belongs to the acyl-CoA dehydrogenase family.</text>
</comment>
<dbReference type="Pfam" id="PF02770">
    <property type="entry name" value="Acyl-CoA_dh_M"/>
    <property type="match status" value="1"/>
</dbReference>
<dbReference type="InterPro" id="IPR009075">
    <property type="entry name" value="AcylCo_DH/oxidase_C"/>
</dbReference>
<dbReference type="InterPro" id="IPR046373">
    <property type="entry name" value="Acyl-CoA_Oxase/DH_mid-dom_sf"/>
</dbReference>
<dbReference type="GO" id="GO:0050660">
    <property type="term" value="F:flavin adenine dinucleotide binding"/>
    <property type="evidence" value="ECO:0007669"/>
    <property type="project" value="InterPro"/>
</dbReference>
<dbReference type="RefSeq" id="WP_024126524.1">
    <property type="nucleotide sequence ID" value="NC_023283.1"/>
</dbReference>
<keyword evidence="4 5" id="KW-0274">FAD</keyword>
<evidence type="ECO:0000259" key="6">
    <source>
        <dbReference type="Pfam" id="PF00441"/>
    </source>
</evidence>
<evidence type="ECO:0000256" key="4">
    <source>
        <dbReference type="ARBA" id="ARBA00022827"/>
    </source>
</evidence>
<reference evidence="9" key="1">
    <citation type="submission" date="2013-09" db="EMBL/GenBank/DDBJ databases">
        <title>Complete nucleotide sequence of Streptomyces linear plasmid pFRL3.</title>
        <authorList>
            <person name="Chen Z."/>
            <person name="Fang P."/>
            <person name="Qin Z."/>
        </authorList>
    </citation>
    <scope>NUCLEOTIDE SEQUENCE</scope>
    <source>
        <plasmid evidence="9">pFRL3</plasmid>
    </source>
</reference>
<evidence type="ECO:0000313" key="9">
    <source>
        <dbReference type="EMBL" id="AHE39143.1"/>
    </source>
</evidence>
<proteinExistence type="inferred from homology"/>
<dbReference type="Gene3D" id="1.20.140.10">
    <property type="entry name" value="Butyryl-CoA Dehydrogenase, subunit A, domain 3"/>
    <property type="match status" value="1"/>
</dbReference>
<feature type="domain" description="Acyl-CoA dehydrogenase/oxidase N-terminal" evidence="8">
    <location>
        <begin position="12"/>
        <end position="123"/>
    </location>
</feature>
<comment type="cofactor">
    <cofactor evidence="1 5">
        <name>FAD</name>
        <dbReference type="ChEBI" id="CHEBI:57692"/>
    </cofactor>
</comment>
<evidence type="ECO:0000256" key="2">
    <source>
        <dbReference type="ARBA" id="ARBA00009347"/>
    </source>
</evidence>
<dbReference type="PANTHER" id="PTHR43884:SF12">
    <property type="entry name" value="ISOVALERYL-COA DEHYDROGENASE, MITOCHONDRIAL-RELATED"/>
    <property type="match status" value="1"/>
</dbReference>
<protein>
    <submittedName>
        <fullName evidence="9">Acyl-coa dehydrogenase, short-chain specific</fullName>
    </submittedName>
</protein>
<dbReference type="AlphaFoldDB" id="V9Z4T5"/>
<dbReference type="PANTHER" id="PTHR43884">
    <property type="entry name" value="ACYL-COA DEHYDROGENASE"/>
    <property type="match status" value="1"/>
</dbReference>
<dbReference type="Pfam" id="PF00441">
    <property type="entry name" value="Acyl-CoA_dh_1"/>
    <property type="match status" value="1"/>
</dbReference>
<keyword evidence="5" id="KW-0560">Oxidoreductase</keyword>
<gene>
    <name evidence="9" type="ORF">pFRL3_366c</name>
</gene>
<dbReference type="SUPFAM" id="SSF47203">
    <property type="entry name" value="Acyl-CoA dehydrogenase C-terminal domain-like"/>
    <property type="match status" value="1"/>
</dbReference>
<evidence type="ECO:0000259" key="7">
    <source>
        <dbReference type="Pfam" id="PF02770"/>
    </source>
</evidence>
<evidence type="ECO:0000259" key="8">
    <source>
        <dbReference type="Pfam" id="PF02771"/>
    </source>
</evidence>
<keyword evidence="9" id="KW-0614">Plasmid</keyword>
<dbReference type="InterPro" id="IPR036250">
    <property type="entry name" value="AcylCo_DH-like_C"/>
</dbReference>
<evidence type="ECO:0000256" key="3">
    <source>
        <dbReference type="ARBA" id="ARBA00022630"/>
    </source>
</evidence>
<feature type="domain" description="Acyl-CoA dehydrogenase/oxidase C-terminal" evidence="6">
    <location>
        <begin position="243"/>
        <end position="383"/>
    </location>
</feature>
<dbReference type="EMBL" id="KF602048">
    <property type="protein sequence ID" value="AHE39143.1"/>
    <property type="molecule type" value="Genomic_DNA"/>
</dbReference>
<dbReference type="Gene3D" id="2.40.110.10">
    <property type="entry name" value="Butyryl-CoA Dehydrogenase, subunit A, domain 2"/>
    <property type="match status" value="1"/>
</dbReference>
<accession>V9Z4T5</accession>
<keyword evidence="3 5" id="KW-0285">Flavoprotein</keyword>
<dbReference type="InterPro" id="IPR013786">
    <property type="entry name" value="AcylCoA_DH/ox_N"/>
</dbReference>
<dbReference type="InterPro" id="IPR006091">
    <property type="entry name" value="Acyl-CoA_Oxase/DH_mid-dom"/>
</dbReference>
<dbReference type="InterPro" id="IPR037069">
    <property type="entry name" value="AcylCoA_DH/ox_N_sf"/>
</dbReference>